<organism evidence="1 2">
    <name type="scientific">Agromyces marinus</name>
    <dbReference type="NCBI Taxonomy" id="1389020"/>
    <lineage>
        <taxon>Bacteria</taxon>
        <taxon>Bacillati</taxon>
        <taxon>Actinomycetota</taxon>
        <taxon>Actinomycetes</taxon>
        <taxon>Micrococcales</taxon>
        <taxon>Microbacteriaceae</taxon>
        <taxon>Agromyces</taxon>
    </lineage>
</organism>
<dbReference type="Proteomes" id="UP001321477">
    <property type="component" value="Chromosome"/>
</dbReference>
<proteinExistence type="predicted"/>
<reference evidence="2" key="1">
    <citation type="journal article" date="2019" name="Int. J. Syst. Evol. Microbiol.">
        <title>The Global Catalogue of Microorganisms (GCM) 10K type strain sequencing project: providing services to taxonomists for standard genome sequencing and annotation.</title>
        <authorList>
            <consortium name="The Broad Institute Genomics Platform"/>
            <consortium name="The Broad Institute Genome Sequencing Center for Infectious Disease"/>
            <person name="Wu L."/>
            <person name="Ma J."/>
        </authorList>
    </citation>
    <scope>NUCLEOTIDE SEQUENCE [LARGE SCALE GENOMIC DNA]</scope>
    <source>
        <strain evidence="2">NBRC 109019</strain>
    </source>
</reference>
<dbReference type="RefSeq" id="WP_286329316.1">
    <property type="nucleotide sequence ID" value="NZ_AP027734.1"/>
</dbReference>
<dbReference type="EMBL" id="AP027734">
    <property type="protein sequence ID" value="BDZ53360.1"/>
    <property type="molecule type" value="Genomic_DNA"/>
</dbReference>
<sequence>MTTELTELSTVLAPKSRRKPRIGLVAGGLGTYWPQFPGLLPQLRESSRYVSERFAEMDSDVTDVGFISDAQEGRPPRRH</sequence>
<evidence type="ECO:0000313" key="1">
    <source>
        <dbReference type="EMBL" id="BDZ53360.1"/>
    </source>
</evidence>
<keyword evidence="2" id="KW-1185">Reference proteome</keyword>
<protein>
    <submittedName>
        <fullName evidence="1">Uncharacterized protein</fullName>
    </submittedName>
</protein>
<accession>A0ABN6YBL4</accession>
<evidence type="ECO:0000313" key="2">
    <source>
        <dbReference type="Proteomes" id="UP001321477"/>
    </source>
</evidence>
<gene>
    <name evidence="1" type="ORF">GCM10025870_04330</name>
</gene>
<name>A0ABN6YBL4_9MICO</name>